<dbReference type="GO" id="GO:0008137">
    <property type="term" value="F:NADH dehydrogenase (ubiquinone) activity"/>
    <property type="evidence" value="ECO:0007669"/>
    <property type="project" value="InterPro"/>
</dbReference>
<dbReference type="Pfam" id="PF00329">
    <property type="entry name" value="Complex1_30kDa"/>
    <property type="match status" value="1"/>
</dbReference>
<dbReference type="SUPFAM" id="SSF143243">
    <property type="entry name" value="Nqo5-like"/>
    <property type="match status" value="1"/>
</dbReference>
<proteinExistence type="inferred from homology"/>
<dbReference type="EC" id="1.6.-.-" evidence="3"/>
<organism evidence="3">
    <name type="scientific">mine drainage metagenome</name>
    <dbReference type="NCBI Taxonomy" id="410659"/>
    <lineage>
        <taxon>unclassified sequences</taxon>
        <taxon>metagenomes</taxon>
        <taxon>ecological metagenomes</taxon>
    </lineage>
</organism>
<dbReference type="InterPro" id="IPR001268">
    <property type="entry name" value="NADH_UbQ_OxRdtase_30kDa_su"/>
</dbReference>
<comment type="caution">
    <text evidence="3">The sequence shown here is derived from an EMBL/GenBank/DDBJ whole genome shotgun (WGS) entry which is preliminary data.</text>
</comment>
<dbReference type="Gene3D" id="3.30.460.80">
    <property type="entry name" value="NADH:ubiquinone oxidoreductase, 30kDa subunit"/>
    <property type="match status" value="1"/>
</dbReference>
<comment type="similarity">
    <text evidence="1">Belongs to the complex I 30 kDa subunit family.</text>
</comment>
<keyword evidence="3" id="KW-0560">Oxidoreductase</keyword>
<dbReference type="AlphaFoldDB" id="T0ZZ36"/>
<feature type="domain" description="NADH:ubiquinone oxidoreductase 30kDa subunit" evidence="2">
    <location>
        <begin position="7"/>
        <end position="120"/>
    </location>
</feature>
<name>T0ZZ36_9ZZZZ</name>
<sequence length="126" mass="14870">MVVKLQEIKREALLKTLEELKTSGYDVLKFIFAVDYTDHMEIDYLLFSTSKNQDELVKVSLDGKAPQVESVMSIYPSANWYEREAAEMFGIKFTNRKTKKLLLEEWNGSIYPLRKDFQWGTDYKKR</sequence>
<dbReference type="InterPro" id="IPR037232">
    <property type="entry name" value="NADH_quin_OxRdtase_su_C/D-like"/>
</dbReference>
<evidence type="ECO:0000256" key="1">
    <source>
        <dbReference type="ARBA" id="ARBA00007569"/>
    </source>
</evidence>
<reference evidence="3" key="2">
    <citation type="journal article" date="2014" name="ISME J.">
        <title>Microbial stratification in low pH oxic and suboxic macroscopic growths along an acid mine drainage.</title>
        <authorList>
            <person name="Mendez-Garcia C."/>
            <person name="Mesa V."/>
            <person name="Sprenger R.R."/>
            <person name="Richter M."/>
            <person name="Diez M.S."/>
            <person name="Solano J."/>
            <person name="Bargiela R."/>
            <person name="Golyshina O.V."/>
            <person name="Manteca A."/>
            <person name="Ramos J.L."/>
            <person name="Gallego J.R."/>
            <person name="Llorente I."/>
            <person name="Martins Dos Santos V.A."/>
            <person name="Jensen O.N."/>
            <person name="Pelaez A.I."/>
            <person name="Sanchez J."/>
            <person name="Ferrer M."/>
        </authorList>
    </citation>
    <scope>NUCLEOTIDE SEQUENCE</scope>
</reference>
<dbReference type="EMBL" id="AUZZ01005374">
    <property type="protein sequence ID" value="EQD49858.1"/>
    <property type="molecule type" value="Genomic_DNA"/>
</dbReference>
<dbReference type="GO" id="GO:0016491">
    <property type="term" value="F:oxidoreductase activity"/>
    <property type="evidence" value="ECO:0007669"/>
    <property type="project" value="UniProtKB-KW"/>
</dbReference>
<protein>
    <submittedName>
        <fullName evidence="3">NADH:ubiquinone oxidoreductase, 30 kDa subunit domain protein</fullName>
        <ecNumber evidence="3">1.6.-.-</ecNumber>
    </submittedName>
</protein>
<gene>
    <name evidence="3" type="ORF">B2A_07504</name>
</gene>
<accession>T0ZZ36</accession>
<dbReference type="PANTHER" id="PTHR10884">
    <property type="entry name" value="NADH DEHYDROGENASE UBIQUINONE IRON-SULFUR PROTEIN 3"/>
    <property type="match status" value="1"/>
</dbReference>
<evidence type="ECO:0000259" key="2">
    <source>
        <dbReference type="Pfam" id="PF00329"/>
    </source>
</evidence>
<dbReference type="PANTHER" id="PTHR10884:SF14">
    <property type="entry name" value="NADH DEHYDROGENASE [UBIQUINONE] IRON-SULFUR PROTEIN 3, MITOCHONDRIAL"/>
    <property type="match status" value="1"/>
</dbReference>
<evidence type="ECO:0000313" key="3">
    <source>
        <dbReference type="EMBL" id="EQD49858.1"/>
    </source>
</evidence>
<keyword evidence="3" id="KW-0830">Ubiquinone</keyword>
<reference evidence="3" key="1">
    <citation type="submission" date="2013-08" db="EMBL/GenBank/DDBJ databases">
        <authorList>
            <person name="Mendez C."/>
            <person name="Richter M."/>
            <person name="Ferrer M."/>
            <person name="Sanchez J."/>
        </authorList>
    </citation>
    <scope>NUCLEOTIDE SEQUENCE</scope>
</reference>